<reference evidence="2" key="1">
    <citation type="submission" date="2021-05" db="EMBL/GenBank/DDBJ databases">
        <title>Complete genome sequence of the cellulolytic planctomycete Telmatocola sphagniphila SP2T and characterization of the first cellulase from planctomycetes.</title>
        <authorList>
            <person name="Rakitin A.L."/>
            <person name="Beletsky A.V."/>
            <person name="Naumoff D.G."/>
            <person name="Kulichevskaya I.S."/>
            <person name="Mardanov A.V."/>
            <person name="Ravin N.V."/>
            <person name="Dedysh S.N."/>
        </authorList>
    </citation>
    <scope>NUCLEOTIDE SEQUENCE</scope>
    <source>
        <strain evidence="2">SP2T</strain>
    </source>
</reference>
<sequence length="138" mass="15348">MPTVVPSGAAGPRLVALSALLMVSFRRSKRRCALLLEEIPGQEAFATRMVKLQNRASEALQQPYRELQQALPGQAVVQGDESPTKEGRTKAWTWTFVAPSSTLFARRTSRKAKVIREFLGSAYSCILNCDRAKMYRAC</sequence>
<keyword evidence="3" id="KW-1185">Reference proteome</keyword>
<dbReference type="AlphaFoldDB" id="A0A8E6EVK1"/>
<evidence type="ECO:0000313" key="2">
    <source>
        <dbReference type="EMBL" id="QVL32692.1"/>
    </source>
</evidence>
<dbReference type="InterPro" id="IPR004291">
    <property type="entry name" value="Transposase_IS66_central"/>
</dbReference>
<dbReference type="RefSeq" id="WP_213497582.1">
    <property type="nucleotide sequence ID" value="NZ_CP074694.1"/>
</dbReference>
<name>A0A8E6EVK1_9BACT</name>
<dbReference type="Proteomes" id="UP000676194">
    <property type="component" value="Chromosome"/>
</dbReference>
<gene>
    <name evidence="2" type="ORF">KIH39_01875</name>
</gene>
<dbReference type="KEGG" id="tsph:KIH39_01875"/>
<protein>
    <submittedName>
        <fullName evidence="2">Transposase</fullName>
    </submittedName>
</protein>
<evidence type="ECO:0000259" key="1">
    <source>
        <dbReference type="Pfam" id="PF03050"/>
    </source>
</evidence>
<dbReference type="EMBL" id="CP074694">
    <property type="protein sequence ID" value="QVL32692.1"/>
    <property type="molecule type" value="Genomic_DNA"/>
</dbReference>
<feature type="domain" description="Transposase IS66 central" evidence="1">
    <location>
        <begin position="9"/>
        <end position="136"/>
    </location>
</feature>
<organism evidence="2 3">
    <name type="scientific">Telmatocola sphagniphila</name>
    <dbReference type="NCBI Taxonomy" id="1123043"/>
    <lineage>
        <taxon>Bacteria</taxon>
        <taxon>Pseudomonadati</taxon>
        <taxon>Planctomycetota</taxon>
        <taxon>Planctomycetia</taxon>
        <taxon>Gemmatales</taxon>
        <taxon>Gemmataceae</taxon>
    </lineage>
</organism>
<accession>A0A8E6EVK1</accession>
<evidence type="ECO:0000313" key="3">
    <source>
        <dbReference type="Proteomes" id="UP000676194"/>
    </source>
</evidence>
<dbReference type="Pfam" id="PF03050">
    <property type="entry name" value="DDE_Tnp_IS66"/>
    <property type="match status" value="1"/>
</dbReference>
<proteinExistence type="predicted"/>